<feature type="compositionally biased region" description="Polar residues" evidence="1">
    <location>
        <begin position="51"/>
        <end position="60"/>
    </location>
</feature>
<accession>A0A974P5L9</accession>
<reference evidence="2" key="1">
    <citation type="submission" date="2021-01" db="EMBL/GenBank/DDBJ databases">
        <title>Genome sequence of Phenylobacterium sp. 20VBR1 isolated from a valley glaceir, Ny-Alesund, Svalbard.</title>
        <authorList>
            <person name="Thomas F.A."/>
            <person name="Krishnan K.P."/>
            <person name="Sinha R.K."/>
        </authorList>
    </citation>
    <scope>NUCLEOTIDE SEQUENCE</scope>
    <source>
        <strain evidence="2">20VBR1</strain>
    </source>
</reference>
<organism evidence="2">
    <name type="scientific">Phenylobacterium glaciei</name>
    <dbReference type="NCBI Taxonomy" id="2803784"/>
    <lineage>
        <taxon>Bacteria</taxon>
        <taxon>Pseudomonadati</taxon>
        <taxon>Pseudomonadota</taxon>
        <taxon>Alphaproteobacteria</taxon>
        <taxon>Caulobacterales</taxon>
        <taxon>Caulobacteraceae</taxon>
        <taxon>Phenylobacterium</taxon>
    </lineage>
</organism>
<feature type="compositionally biased region" description="Polar residues" evidence="1">
    <location>
        <begin position="79"/>
        <end position="91"/>
    </location>
</feature>
<evidence type="ECO:0000313" key="2">
    <source>
        <dbReference type="EMBL" id="QQZ51504.1"/>
    </source>
</evidence>
<feature type="region of interest" description="Disordered" evidence="1">
    <location>
        <begin position="43"/>
        <end position="103"/>
    </location>
</feature>
<protein>
    <submittedName>
        <fullName evidence="2">Uncharacterized protein</fullName>
    </submittedName>
</protein>
<evidence type="ECO:0000256" key="1">
    <source>
        <dbReference type="SAM" id="MobiDB-lite"/>
    </source>
</evidence>
<sequence>MVLKDRPLMAALQARRPREFVRPGNAIDAYRLFAADAKGLDWTDRRHDPRSSINPTSTGRSARRFHRRDTRAPPCAMGSPTSVAEGTSSTPTDPPNAHRLGRTRRCARAGCDLIESARNPL</sequence>
<gene>
    <name evidence="2" type="ORF">JKL49_11200</name>
</gene>
<dbReference type="AlphaFoldDB" id="A0A974P5L9"/>
<name>A0A974P5L9_9CAUL</name>
<proteinExistence type="predicted"/>
<dbReference type="EMBL" id="CP068570">
    <property type="protein sequence ID" value="QQZ51504.1"/>
    <property type="molecule type" value="Genomic_DNA"/>
</dbReference>